<keyword evidence="1" id="KW-0812">Transmembrane</keyword>
<dbReference type="Proteomes" id="UP000014978">
    <property type="component" value="Unassembled WGS sequence"/>
</dbReference>
<evidence type="ECO:0000313" key="3">
    <source>
        <dbReference type="Proteomes" id="UP000014978"/>
    </source>
</evidence>
<dbReference type="InParanoid" id="S7WAR8"/>
<proteinExistence type="predicted"/>
<keyword evidence="1" id="KW-0472">Membrane</keyword>
<name>S7WAR8_SPRLO</name>
<feature type="transmembrane region" description="Helical" evidence="1">
    <location>
        <begin position="89"/>
        <end position="107"/>
    </location>
</feature>
<dbReference type="EMBL" id="ATCN01000520">
    <property type="protein sequence ID" value="EPR78862.1"/>
    <property type="molecule type" value="Genomic_DNA"/>
</dbReference>
<evidence type="ECO:0000313" key="2">
    <source>
        <dbReference type="EMBL" id="EPR78862.1"/>
    </source>
</evidence>
<gene>
    <name evidence="2" type="ORF">SLOPH_994</name>
</gene>
<keyword evidence="1" id="KW-1133">Transmembrane helix</keyword>
<keyword evidence="3" id="KW-1185">Reference proteome</keyword>
<dbReference type="VEuPathDB" id="MicrosporidiaDB:SLOPH_994"/>
<reference evidence="3" key="1">
    <citation type="journal article" date="2013" name="PLoS Genet.">
        <title>The genome of Spraguea lophii and the basis of host-microsporidian interactions.</title>
        <authorList>
            <person name="Campbell S.E."/>
            <person name="Williams T.A."/>
            <person name="Yousuf A."/>
            <person name="Soanes D.M."/>
            <person name="Paszkiewicz K.H."/>
            <person name="Williams B.A.P."/>
        </authorList>
    </citation>
    <scope>NUCLEOTIDE SEQUENCE [LARGE SCALE GENOMIC DNA]</scope>
    <source>
        <strain evidence="3">42_110</strain>
    </source>
</reference>
<comment type="caution">
    <text evidence="2">The sequence shown here is derived from an EMBL/GenBank/DDBJ whole genome shotgun (WGS) entry which is preliminary data.</text>
</comment>
<sequence length="123" mass="14960">MCLFIYLLVLKSFSNNLIYNIYNLGFKDFYIFSDNPLLPLKLLYIFLNSISHEFFISCNCYIKKVSLFVLSILTITHICLLSLPTLYILFEILTCLFQLICFYRLYFYYIRLKNRYYCFYTIK</sequence>
<feature type="transmembrane region" description="Helical" evidence="1">
    <location>
        <begin position="65"/>
        <end position="83"/>
    </location>
</feature>
<accession>S7WAR8</accession>
<dbReference type="HOGENOM" id="CLU_2016709_0_0_1"/>
<protein>
    <submittedName>
        <fullName evidence="2">Uncharacterized protein</fullName>
    </submittedName>
</protein>
<dbReference type="AlphaFoldDB" id="S7WAR8"/>
<organism evidence="2 3">
    <name type="scientific">Spraguea lophii (strain 42_110)</name>
    <name type="common">Microsporidian parasite</name>
    <dbReference type="NCBI Taxonomy" id="1358809"/>
    <lineage>
        <taxon>Eukaryota</taxon>
        <taxon>Fungi</taxon>
        <taxon>Fungi incertae sedis</taxon>
        <taxon>Microsporidia</taxon>
        <taxon>Spragueidae</taxon>
        <taxon>Spraguea</taxon>
    </lineage>
</organism>
<evidence type="ECO:0000256" key="1">
    <source>
        <dbReference type="SAM" id="Phobius"/>
    </source>
</evidence>